<dbReference type="Gramene" id="TVU47588">
    <property type="protein sequence ID" value="TVU47588"/>
    <property type="gene ID" value="EJB05_07194"/>
</dbReference>
<evidence type="ECO:0000313" key="2">
    <source>
        <dbReference type="Proteomes" id="UP000324897"/>
    </source>
</evidence>
<reference evidence="1 2" key="1">
    <citation type="journal article" date="2019" name="Sci. Rep.">
        <title>A high-quality genome of Eragrostis curvula grass provides insights into Poaceae evolution and supports new strategies to enhance forage quality.</title>
        <authorList>
            <person name="Carballo J."/>
            <person name="Santos B.A.C.M."/>
            <person name="Zappacosta D."/>
            <person name="Garbus I."/>
            <person name="Selva J.P."/>
            <person name="Gallo C.A."/>
            <person name="Diaz A."/>
            <person name="Albertini E."/>
            <person name="Caccamo M."/>
            <person name="Echenique V."/>
        </authorList>
    </citation>
    <scope>NUCLEOTIDE SEQUENCE [LARGE SCALE GENOMIC DNA]</scope>
    <source>
        <strain evidence="2">cv. Victoria</strain>
        <tissue evidence="1">Leaf</tissue>
    </source>
</reference>
<name>A0A5J9WHA9_9POAL</name>
<protein>
    <submittedName>
        <fullName evidence="1">Uncharacterized protein</fullName>
    </submittedName>
</protein>
<accession>A0A5J9WHA9</accession>
<sequence length="178" mass="18310">MIVRQSSVPTIGIRAGSFVGSFPPLAGGVPTVVPAFTGGCAMKLRAVCRLVEVRGAAVALVRQRRRRRVGSTSGHGAINGVRRRRAFGARTLCQFTSVQAMVACSSTASDEREAPGSWSGATGSMVCRRRSGVSRQEKGCAFALRLAEVIMSGREAVVAAAATTGTGAAATPATASQD</sequence>
<dbReference type="AlphaFoldDB" id="A0A5J9WHA9"/>
<organism evidence="1 2">
    <name type="scientific">Eragrostis curvula</name>
    <name type="common">weeping love grass</name>
    <dbReference type="NCBI Taxonomy" id="38414"/>
    <lineage>
        <taxon>Eukaryota</taxon>
        <taxon>Viridiplantae</taxon>
        <taxon>Streptophyta</taxon>
        <taxon>Embryophyta</taxon>
        <taxon>Tracheophyta</taxon>
        <taxon>Spermatophyta</taxon>
        <taxon>Magnoliopsida</taxon>
        <taxon>Liliopsida</taxon>
        <taxon>Poales</taxon>
        <taxon>Poaceae</taxon>
        <taxon>PACMAD clade</taxon>
        <taxon>Chloridoideae</taxon>
        <taxon>Eragrostideae</taxon>
        <taxon>Eragrostidinae</taxon>
        <taxon>Eragrostis</taxon>
    </lineage>
</organism>
<keyword evidence="2" id="KW-1185">Reference proteome</keyword>
<dbReference type="Proteomes" id="UP000324897">
    <property type="component" value="Chromosome 5"/>
</dbReference>
<dbReference type="EMBL" id="RWGY01000004">
    <property type="protein sequence ID" value="TVU47588.1"/>
    <property type="molecule type" value="Genomic_DNA"/>
</dbReference>
<gene>
    <name evidence="1" type="ORF">EJB05_07194</name>
</gene>
<evidence type="ECO:0000313" key="1">
    <source>
        <dbReference type="EMBL" id="TVU47588.1"/>
    </source>
</evidence>
<proteinExistence type="predicted"/>
<comment type="caution">
    <text evidence="1">The sequence shown here is derived from an EMBL/GenBank/DDBJ whole genome shotgun (WGS) entry which is preliminary data.</text>
</comment>